<evidence type="ECO:0000256" key="5">
    <source>
        <dbReference type="ARBA" id="ARBA00022962"/>
    </source>
</evidence>
<dbReference type="GO" id="GO:0000107">
    <property type="term" value="F:imidazoleglycerol-phosphate synthase activity"/>
    <property type="evidence" value="ECO:0007669"/>
    <property type="project" value="UniProtKB-UniRule"/>
</dbReference>
<evidence type="ECO:0000259" key="12">
    <source>
        <dbReference type="Pfam" id="PF00117"/>
    </source>
</evidence>
<organism evidence="13 14">
    <name type="scientific">Salipaludibacillus agaradhaerens</name>
    <name type="common">Bacillus agaradhaerens</name>
    <dbReference type="NCBI Taxonomy" id="76935"/>
    <lineage>
        <taxon>Bacteria</taxon>
        <taxon>Bacillati</taxon>
        <taxon>Bacillota</taxon>
        <taxon>Bacilli</taxon>
        <taxon>Bacillales</taxon>
        <taxon>Bacillaceae</taxon>
    </lineage>
</organism>
<dbReference type="PIRSF" id="PIRSF000495">
    <property type="entry name" value="Amidotransf_hisH"/>
    <property type="match status" value="1"/>
</dbReference>
<dbReference type="CDD" id="cd01748">
    <property type="entry name" value="GATase1_IGP_Synthase"/>
    <property type="match status" value="1"/>
</dbReference>
<sequence>MIGIIDYGMGNLHSVTKALERLGHRCFLSEKPHELEKATQLILPGVGSFKDGMIELEKRQLDVFIKDWAEKGNPLLGICLGMQLLFEKSEENGLSNGLNLLPGHVTRFKEGAYKIPHMGWNRLTFNDPTHPILHDVPEGYVYFVHSYFVNAKERDVLVATADYGGEQVPAVVAKKSVWATQFHPEKSSEVGMRMLRNYVNQKGVATYE</sequence>
<dbReference type="EC" id="3.5.1.2" evidence="10"/>
<evidence type="ECO:0000256" key="10">
    <source>
        <dbReference type="HAMAP-Rule" id="MF_00278"/>
    </source>
</evidence>
<comment type="caution">
    <text evidence="13">The sequence shown here is derived from an EMBL/GenBank/DDBJ whole genome shotgun (WGS) entry which is preliminary data.</text>
</comment>
<name>A0A9Q4AZ92_SALAG</name>
<feature type="active site" evidence="10 11">
    <location>
        <position position="185"/>
    </location>
</feature>
<accession>A0A9Q4AZ92</accession>
<evidence type="ECO:0000313" key="13">
    <source>
        <dbReference type="EMBL" id="MCR6095140.1"/>
    </source>
</evidence>
<evidence type="ECO:0000256" key="9">
    <source>
        <dbReference type="ARBA" id="ARBA00049534"/>
    </source>
</evidence>
<dbReference type="AlphaFoldDB" id="A0A9Q4AZ92"/>
<dbReference type="SUPFAM" id="SSF52317">
    <property type="entry name" value="Class I glutamine amidotransferase-like"/>
    <property type="match status" value="1"/>
</dbReference>
<evidence type="ECO:0000256" key="7">
    <source>
        <dbReference type="ARBA" id="ARBA00023239"/>
    </source>
</evidence>
<dbReference type="Pfam" id="PF00117">
    <property type="entry name" value="GATase"/>
    <property type="match status" value="1"/>
</dbReference>
<evidence type="ECO:0000256" key="11">
    <source>
        <dbReference type="PIRSR" id="PIRSR000495-1"/>
    </source>
</evidence>
<keyword evidence="14" id="KW-1185">Reference proteome</keyword>
<dbReference type="InterPro" id="IPR017926">
    <property type="entry name" value="GATASE"/>
</dbReference>
<dbReference type="Gene3D" id="3.40.50.880">
    <property type="match status" value="1"/>
</dbReference>
<keyword evidence="4 10" id="KW-0378">Hydrolase</keyword>
<proteinExistence type="inferred from homology"/>
<evidence type="ECO:0000313" key="14">
    <source>
        <dbReference type="Proteomes" id="UP001057753"/>
    </source>
</evidence>
<evidence type="ECO:0000256" key="4">
    <source>
        <dbReference type="ARBA" id="ARBA00022801"/>
    </source>
</evidence>
<reference evidence="13" key="1">
    <citation type="submission" date="2020-06" db="EMBL/GenBank/DDBJ databases">
        <title>Insight into the genomes of haloalkaliphilic bacilli from Kenyan soda lakes.</title>
        <authorList>
            <person name="Mwirichia R."/>
            <person name="Villamizar G.C."/>
            <person name="Poehlein A."/>
            <person name="Mugweru J."/>
            <person name="Kipnyargis A."/>
            <person name="Kiplimo D."/>
            <person name="Orwa P."/>
            <person name="Daniel R."/>
        </authorList>
    </citation>
    <scope>NUCLEOTIDE SEQUENCE</scope>
    <source>
        <strain evidence="13">B1096_S55</strain>
    </source>
</reference>
<dbReference type="RefSeq" id="WP_257819822.1">
    <property type="nucleotide sequence ID" value="NZ_JABXYM010000001.1"/>
</dbReference>
<protein>
    <recommendedName>
        <fullName evidence="10">Imidazole glycerol phosphate synthase subunit HisH</fullName>
        <ecNumber evidence="10">4.3.2.10</ecNumber>
    </recommendedName>
    <alternativeName>
        <fullName evidence="10">IGP synthase glutaminase subunit</fullName>
        <ecNumber evidence="10">3.5.1.2</ecNumber>
    </alternativeName>
    <alternativeName>
        <fullName evidence="10">IGP synthase subunit HisH</fullName>
    </alternativeName>
    <alternativeName>
        <fullName evidence="10">ImGP synthase subunit HisH</fullName>
        <shortName evidence="10">IGPS subunit HisH</shortName>
    </alternativeName>
</protein>
<evidence type="ECO:0000256" key="3">
    <source>
        <dbReference type="ARBA" id="ARBA00022605"/>
    </source>
</evidence>
<dbReference type="PROSITE" id="PS51273">
    <property type="entry name" value="GATASE_TYPE_1"/>
    <property type="match status" value="1"/>
</dbReference>
<keyword evidence="6 10" id="KW-0368">Histidine biosynthesis</keyword>
<comment type="catalytic activity">
    <reaction evidence="9 10">
        <text>L-glutamine + H2O = L-glutamate + NH4(+)</text>
        <dbReference type="Rhea" id="RHEA:15889"/>
        <dbReference type="ChEBI" id="CHEBI:15377"/>
        <dbReference type="ChEBI" id="CHEBI:28938"/>
        <dbReference type="ChEBI" id="CHEBI:29985"/>
        <dbReference type="ChEBI" id="CHEBI:58359"/>
        <dbReference type="EC" id="3.5.1.2"/>
    </reaction>
</comment>
<comment type="function">
    <text evidence="10">IGPS catalyzes the conversion of PRFAR and glutamine to IGP, AICAR and glutamate. The HisH subunit catalyzes the hydrolysis of glutamine to glutamate and ammonia as part of the synthesis of IGP and AICAR. The resulting ammonia molecule is channeled to the active site of HisF.</text>
</comment>
<comment type="pathway">
    <text evidence="1 10">Amino-acid biosynthesis; L-histidine biosynthesis; L-histidine from 5-phospho-alpha-D-ribose 1-diphosphate: step 5/9.</text>
</comment>
<keyword evidence="5 10" id="KW-0315">Glutamine amidotransferase</keyword>
<dbReference type="InterPro" id="IPR010139">
    <property type="entry name" value="Imidazole-glycPsynth_HisH"/>
</dbReference>
<feature type="active site" description="Nucleophile" evidence="10 11">
    <location>
        <position position="79"/>
    </location>
</feature>
<keyword evidence="10" id="KW-0963">Cytoplasm</keyword>
<dbReference type="PANTHER" id="PTHR42701:SF1">
    <property type="entry name" value="IMIDAZOLE GLYCEROL PHOSPHATE SYNTHASE SUBUNIT HISH"/>
    <property type="match status" value="1"/>
</dbReference>
<dbReference type="EMBL" id="JABXYM010000001">
    <property type="protein sequence ID" value="MCR6095140.1"/>
    <property type="molecule type" value="Genomic_DNA"/>
</dbReference>
<feature type="active site" evidence="10 11">
    <location>
        <position position="183"/>
    </location>
</feature>
<evidence type="ECO:0000256" key="8">
    <source>
        <dbReference type="ARBA" id="ARBA00047838"/>
    </source>
</evidence>
<dbReference type="InterPro" id="IPR029062">
    <property type="entry name" value="Class_I_gatase-like"/>
</dbReference>
<dbReference type="GO" id="GO:0004359">
    <property type="term" value="F:glutaminase activity"/>
    <property type="evidence" value="ECO:0007669"/>
    <property type="project" value="UniProtKB-EC"/>
</dbReference>
<dbReference type="HAMAP" id="MF_00278">
    <property type="entry name" value="HisH"/>
    <property type="match status" value="1"/>
</dbReference>
<feature type="domain" description="Glutamine amidotransferase" evidence="12">
    <location>
        <begin position="4"/>
        <end position="198"/>
    </location>
</feature>
<evidence type="ECO:0000256" key="1">
    <source>
        <dbReference type="ARBA" id="ARBA00005091"/>
    </source>
</evidence>
<dbReference type="NCBIfam" id="TIGR01855">
    <property type="entry name" value="IMP_synth_hisH"/>
    <property type="match status" value="1"/>
</dbReference>
<dbReference type="PANTHER" id="PTHR42701">
    <property type="entry name" value="IMIDAZOLE GLYCEROL PHOSPHATE SYNTHASE SUBUNIT HISH"/>
    <property type="match status" value="1"/>
</dbReference>
<evidence type="ECO:0000256" key="6">
    <source>
        <dbReference type="ARBA" id="ARBA00023102"/>
    </source>
</evidence>
<dbReference type="EC" id="4.3.2.10" evidence="10"/>
<comment type="catalytic activity">
    <reaction evidence="8 10">
        <text>5-[(5-phospho-1-deoxy-D-ribulos-1-ylimino)methylamino]-1-(5-phospho-beta-D-ribosyl)imidazole-4-carboxamide + L-glutamine = D-erythro-1-(imidazol-4-yl)glycerol 3-phosphate + 5-amino-1-(5-phospho-beta-D-ribosyl)imidazole-4-carboxamide + L-glutamate + H(+)</text>
        <dbReference type="Rhea" id="RHEA:24793"/>
        <dbReference type="ChEBI" id="CHEBI:15378"/>
        <dbReference type="ChEBI" id="CHEBI:29985"/>
        <dbReference type="ChEBI" id="CHEBI:58278"/>
        <dbReference type="ChEBI" id="CHEBI:58359"/>
        <dbReference type="ChEBI" id="CHEBI:58475"/>
        <dbReference type="ChEBI" id="CHEBI:58525"/>
        <dbReference type="EC" id="4.3.2.10"/>
    </reaction>
</comment>
<dbReference type="GO" id="GO:0016829">
    <property type="term" value="F:lyase activity"/>
    <property type="evidence" value="ECO:0007669"/>
    <property type="project" value="UniProtKB-KW"/>
</dbReference>
<comment type="subcellular location">
    <subcellularLocation>
        <location evidence="10">Cytoplasm</location>
    </subcellularLocation>
</comment>
<comment type="subunit">
    <text evidence="2 10">Heterodimer of HisH and HisF.</text>
</comment>
<keyword evidence="7 10" id="KW-0456">Lyase</keyword>
<gene>
    <name evidence="10 13" type="primary">hisH</name>
    <name evidence="13" type="ORF">HXA33_01075</name>
</gene>
<dbReference type="GO" id="GO:0000105">
    <property type="term" value="P:L-histidine biosynthetic process"/>
    <property type="evidence" value="ECO:0007669"/>
    <property type="project" value="UniProtKB-UniRule"/>
</dbReference>
<dbReference type="GO" id="GO:0005737">
    <property type="term" value="C:cytoplasm"/>
    <property type="evidence" value="ECO:0007669"/>
    <property type="project" value="UniProtKB-SubCell"/>
</dbReference>
<dbReference type="Proteomes" id="UP001057753">
    <property type="component" value="Unassembled WGS sequence"/>
</dbReference>
<evidence type="ECO:0000256" key="2">
    <source>
        <dbReference type="ARBA" id="ARBA00011152"/>
    </source>
</evidence>
<keyword evidence="3 10" id="KW-0028">Amino-acid biosynthesis</keyword>